<dbReference type="Proteomes" id="UP001187531">
    <property type="component" value="Unassembled WGS sequence"/>
</dbReference>
<keyword evidence="5 6" id="KW-1015">Disulfide bond</keyword>
<evidence type="ECO:0000256" key="4">
    <source>
        <dbReference type="ARBA" id="ARBA00022737"/>
    </source>
</evidence>
<evidence type="ECO:0000313" key="10">
    <source>
        <dbReference type="EMBL" id="KAK2705419.1"/>
    </source>
</evidence>
<evidence type="ECO:0000259" key="9">
    <source>
        <dbReference type="PROSITE" id="PS50835"/>
    </source>
</evidence>
<dbReference type="PROSITE" id="PS50835">
    <property type="entry name" value="IG_LIKE"/>
    <property type="match status" value="1"/>
</dbReference>
<name>A0AA88KX29_ARTSF</name>
<evidence type="ECO:0000256" key="6">
    <source>
        <dbReference type="PIRSR" id="PIRSR613273-3"/>
    </source>
</evidence>
<reference evidence="10" key="1">
    <citation type="submission" date="2023-07" db="EMBL/GenBank/DDBJ databases">
        <title>Chromosome-level genome assembly of Artemia franciscana.</title>
        <authorList>
            <person name="Jo E."/>
        </authorList>
    </citation>
    <scope>NUCLEOTIDE SEQUENCE</scope>
    <source>
        <tissue evidence="10">Whole body</tissue>
    </source>
</reference>
<feature type="compositionally biased region" description="Basic and acidic residues" evidence="7">
    <location>
        <begin position="359"/>
        <end position="370"/>
    </location>
</feature>
<dbReference type="AlphaFoldDB" id="A0AA88KX29"/>
<dbReference type="Pfam" id="PF19236">
    <property type="entry name" value="ADAMTS_CR_3"/>
    <property type="match status" value="1"/>
</dbReference>
<dbReference type="Pfam" id="PF00090">
    <property type="entry name" value="TSP_1"/>
    <property type="match status" value="1"/>
</dbReference>
<dbReference type="SMART" id="SM00209">
    <property type="entry name" value="TSP1"/>
    <property type="match status" value="9"/>
</dbReference>
<dbReference type="InterPro" id="IPR045371">
    <property type="entry name" value="ADAMTS_CR_3"/>
</dbReference>
<evidence type="ECO:0000313" key="11">
    <source>
        <dbReference type="Proteomes" id="UP001187531"/>
    </source>
</evidence>
<feature type="disulfide bond" evidence="6">
    <location>
        <begin position="38"/>
        <end position="70"/>
    </location>
</feature>
<dbReference type="Pfam" id="PF07679">
    <property type="entry name" value="I-set"/>
    <property type="match status" value="1"/>
</dbReference>
<accession>A0AA88KX29</accession>
<feature type="disulfide bond" evidence="6">
    <location>
        <begin position="49"/>
        <end position="54"/>
    </location>
</feature>
<dbReference type="PRINTS" id="PR01857">
    <property type="entry name" value="ADAMTSFAMILY"/>
</dbReference>
<dbReference type="InterPro" id="IPR036179">
    <property type="entry name" value="Ig-like_dom_sf"/>
</dbReference>
<dbReference type="EMBL" id="JAVRJZ010000021">
    <property type="protein sequence ID" value="KAK2705419.1"/>
    <property type="molecule type" value="Genomic_DNA"/>
</dbReference>
<dbReference type="Gene3D" id="2.20.100.10">
    <property type="entry name" value="Thrombospondin type-1 (TSP1) repeat"/>
    <property type="match status" value="9"/>
</dbReference>
<feature type="signal peptide" evidence="8">
    <location>
        <begin position="1"/>
        <end position="23"/>
    </location>
</feature>
<dbReference type="PANTHER" id="PTHR13723">
    <property type="entry name" value="ADAMTS A DISINTEGRIN AND METALLOPROTEASE WITH THROMBOSPONDIN MOTIFS PROTEASE"/>
    <property type="match status" value="1"/>
</dbReference>
<feature type="region of interest" description="Disordered" evidence="7">
    <location>
        <begin position="356"/>
        <end position="378"/>
    </location>
</feature>
<evidence type="ECO:0000256" key="7">
    <source>
        <dbReference type="SAM" id="MobiDB-lite"/>
    </source>
</evidence>
<proteinExistence type="predicted"/>
<keyword evidence="4" id="KW-0677">Repeat</keyword>
<comment type="caution">
    <text evidence="10">The sequence shown here is derived from an EMBL/GenBank/DDBJ whole genome shotgun (WGS) entry which is preliminary data.</text>
</comment>
<dbReference type="FunFam" id="2.20.100.10:FF:000005">
    <property type="entry name" value="ADAM metallopeptidase with thrombospondin type 1 motif 9"/>
    <property type="match status" value="1"/>
</dbReference>
<organism evidence="10 11">
    <name type="scientific">Artemia franciscana</name>
    <name type="common">Brine shrimp</name>
    <name type="synonym">Artemia sanfranciscana</name>
    <dbReference type="NCBI Taxonomy" id="6661"/>
    <lineage>
        <taxon>Eukaryota</taxon>
        <taxon>Metazoa</taxon>
        <taxon>Ecdysozoa</taxon>
        <taxon>Arthropoda</taxon>
        <taxon>Crustacea</taxon>
        <taxon>Branchiopoda</taxon>
        <taxon>Anostraca</taxon>
        <taxon>Artemiidae</taxon>
        <taxon>Artemia</taxon>
    </lineage>
</organism>
<dbReference type="InterPro" id="IPR003598">
    <property type="entry name" value="Ig_sub2"/>
</dbReference>
<gene>
    <name evidence="10" type="ORF">QYM36_017457</name>
</gene>
<feature type="chain" id="PRO_5041734188" description="Ig-like domain-containing protein" evidence="8">
    <location>
        <begin position="24"/>
        <end position="1186"/>
    </location>
</feature>
<dbReference type="InterPro" id="IPR013098">
    <property type="entry name" value="Ig_I-set"/>
</dbReference>
<dbReference type="InterPro" id="IPR013783">
    <property type="entry name" value="Ig-like_fold"/>
</dbReference>
<comment type="subcellular location">
    <subcellularLocation>
        <location evidence="1">Secreted</location>
    </subcellularLocation>
</comment>
<feature type="domain" description="Ig-like" evidence="9">
    <location>
        <begin position="774"/>
        <end position="857"/>
    </location>
</feature>
<dbReference type="InterPro" id="IPR007110">
    <property type="entry name" value="Ig-like_dom"/>
</dbReference>
<dbReference type="SMART" id="SM00408">
    <property type="entry name" value="IGc2"/>
    <property type="match status" value="1"/>
</dbReference>
<evidence type="ECO:0000256" key="2">
    <source>
        <dbReference type="ARBA" id="ARBA00022525"/>
    </source>
</evidence>
<dbReference type="PROSITE" id="PS50092">
    <property type="entry name" value="TSP1"/>
    <property type="match status" value="7"/>
</dbReference>
<dbReference type="InterPro" id="IPR000884">
    <property type="entry name" value="TSP1_rpt"/>
</dbReference>
<dbReference type="Pfam" id="PF19030">
    <property type="entry name" value="TSP1_ADAMTS"/>
    <property type="match status" value="8"/>
</dbReference>
<dbReference type="PANTHER" id="PTHR13723:SF313">
    <property type="entry name" value="PEPTIDASE M12B DOMAIN-CONTAINING PROTEIN"/>
    <property type="match status" value="1"/>
</dbReference>
<feature type="disulfide bond" evidence="6">
    <location>
        <begin position="34"/>
        <end position="64"/>
    </location>
</feature>
<dbReference type="InterPro" id="IPR036383">
    <property type="entry name" value="TSP1_rpt_sf"/>
</dbReference>
<dbReference type="SUPFAM" id="SSF82895">
    <property type="entry name" value="TSP-1 type 1 repeat"/>
    <property type="match status" value="9"/>
</dbReference>
<dbReference type="InterPro" id="IPR013273">
    <property type="entry name" value="ADAMTS/ADAMTS-like"/>
</dbReference>
<sequence length="1186" mass="132162">MRRQLAMDTRLLLFFWLCQVVCCKWTEWSEWSPCSRSCDGGVQYSSRACVDNKCDGALTRYQLCNTHQPCYPSSSDFRQEQCKSYDNIPYRGQLTNWIPHINNETPCALYCQSKEGYIVRLSEKVHDGTRCREGALDLCIDGQCMRVGCDLVVGSNKTIDGCGVCGGNGTICVTSNGYKWQEKTVGRCSATCGTGFKKVKYVCLDAISEEQVDENHCSVNDKPDLLMVPCNEDPCPVKYRWVVDSWSDCSASCDGGSRRRLVYCGEERNNTHMRAATNKCKGLRPRNQDPCNTHECPKWNEGAWSSCSVSCGEGIRVRTVACRDDHGLPSLLCEKNSMPPSSEICNTGLVCPTLFPEGESSRPPKTRATEGKTPSSNRKKFIDSREKYHFSKSSEEQMFHGSTDELRRFLNSRKQPKKEALVSLRNDDTSFIINNISAEKTYSSEPSFMTGDWGLCSVSCGEGIRKREVLCKIFLEFSRTLAKLPDRECPGKKPHTWEKCFEASCPMTRSYSDSWANDQSRSSKSSSEEIALKNLIPYKKPAFLSENSEEKYAMGVVYVWKISGYSSCSASCLGGVQESIIECVRTSDNQRVSHHFCTLEKRPDSITRTCNDIPCPPRWNISEFSTCNKPCGGGIQTREITCIHEVARGGSNTLPVAAELCPQPAPRSQQFCNMFDCPPAWTTGPWSKCSVPCGGGVKSRAVTCKQIVIPSSLIDTRFAEEESIEQLGQAVDRPSSICPDHIPIDTKSCNKKSCSRVRAKINALSSNFTYLQDPLKKKVTLKIGGRALVYKGTTINIRCPVKHFDKSRITWYKGEDLLRTSGKLQILKKGVLSIMDVSYSDNGIYFCRAGGAEANITLAVQTPPRKFGSSEENGLWTLGPVKGGISIKDYFPSENDARYISNENQESHNIGPYKLKPTGHSYDKEHLNLGQNFGKTSFKVEETNSLESELKLSVGERGSFQGLTSSSDEFSSDHDPLFGSIGASVLGIEKGPTRHRLKKWNEPFIKSFDKKIKKQNALTKKILQKELRGKFGKVRFSSLKFEWLLTPWSKCSQTCGGGGFQVRAAQCIVRLYNSTRSVRSSLCELAGLSPLPETLQECGIANCPKWQPGSWTPCEESKCFSLNTALQKRDVLCILDVGKEVDSILCNELEKPAMKRECYNDGCKGAWQADEWSEPLIPTSDDSASS</sequence>
<dbReference type="InterPro" id="IPR003599">
    <property type="entry name" value="Ig_sub"/>
</dbReference>
<dbReference type="GO" id="GO:0030198">
    <property type="term" value="P:extracellular matrix organization"/>
    <property type="evidence" value="ECO:0007669"/>
    <property type="project" value="InterPro"/>
</dbReference>
<dbReference type="GO" id="GO:0005576">
    <property type="term" value="C:extracellular region"/>
    <property type="evidence" value="ECO:0007669"/>
    <property type="project" value="UniProtKB-SubCell"/>
</dbReference>
<evidence type="ECO:0000256" key="8">
    <source>
        <dbReference type="SAM" id="SignalP"/>
    </source>
</evidence>
<evidence type="ECO:0000256" key="3">
    <source>
        <dbReference type="ARBA" id="ARBA00022729"/>
    </source>
</evidence>
<keyword evidence="11" id="KW-1185">Reference proteome</keyword>
<protein>
    <recommendedName>
        <fullName evidence="9">Ig-like domain-containing protein</fullName>
    </recommendedName>
</protein>
<evidence type="ECO:0000256" key="5">
    <source>
        <dbReference type="ARBA" id="ARBA00023157"/>
    </source>
</evidence>
<dbReference type="InterPro" id="IPR050439">
    <property type="entry name" value="ADAMTS_ADAMTS-like"/>
</dbReference>
<dbReference type="SMART" id="SM00409">
    <property type="entry name" value="IG"/>
    <property type="match status" value="1"/>
</dbReference>
<keyword evidence="2" id="KW-0964">Secreted</keyword>
<keyword evidence="3 8" id="KW-0732">Signal</keyword>
<evidence type="ECO:0000256" key="1">
    <source>
        <dbReference type="ARBA" id="ARBA00004613"/>
    </source>
</evidence>
<dbReference type="SUPFAM" id="SSF48726">
    <property type="entry name" value="Immunoglobulin"/>
    <property type="match status" value="1"/>
</dbReference>
<dbReference type="Gene3D" id="2.60.40.10">
    <property type="entry name" value="Immunoglobulins"/>
    <property type="match status" value="1"/>
</dbReference>